<organism evidence="1 2">
    <name type="scientific">Gossypium armourianum</name>
    <dbReference type="NCBI Taxonomy" id="34283"/>
    <lineage>
        <taxon>Eukaryota</taxon>
        <taxon>Viridiplantae</taxon>
        <taxon>Streptophyta</taxon>
        <taxon>Embryophyta</taxon>
        <taxon>Tracheophyta</taxon>
        <taxon>Spermatophyta</taxon>
        <taxon>Magnoliopsida</taxon>
        <taxon>eudicotyledons</taxon>
        <taxon>Gunneridae</taxon>
        <taxon>Pentapetalae</taxon>
        <taxon>rosids</taxon>
        <taxon>malvids</taxon>
        <taxon>Malvales</taxon>
        <taxon>Malvaceae</taxon>
        <taxon>Malvoideae</taxon>
        <taxon>Gossypium</taxon>
    </lineage>
</organism>
<proteinExistence type="predicted"/>
<feature type="non-terminal residue" evidence="1">
    <location>
        <position position="45"/>
    </location>
</feature>
<keyword evidence="2" id="KW-1185">Reference proteome</keyword>
<name>A0A7J9J6F6_9ROSI</name>
<protein>
    <submittedName>
        <fullName evidence="1">Uncharacterized protein</fullName>
    </submittedName>
</protein>
<evidence type="ECO:0000313" key="1">
    <source>
        <dbReference type="EMBL" id="MBA0829982.1"/>
    </source>
</evidence>
<sequence>MFMHLMRFRIKNLYKRNFVLKGFQKSLWLIAISASCWTMWLARNG</sequence>
<accession>A0A7J9J6F6</accession>
<gene>
    <name evidence="1" type="ORF">Goarm_014539</name>
</gene>
<reference evidence="1 2" key="1">
    <citation type="journal article" date="2019" name="Genome Biol. Evol.">
        <title>Insights into the evolution of the New World diploid cottons (Gossypium, subgenus Houzingenia) based on genome sequencing.</title>
        <authorList>
            <person name="Grover C.E."/>
            <person name="Arick M.A. 2nd"/>
            <person name="Thrash A."/>
            <person name="Conover J.L."/>
            <person name="Sanders W.S."/>
            <person name="Peterson D.G."/>
            <person name="Frelichowski J.E."/>
            <person name="Scheffler J.A."/>
            <person name="Scheffler B.E."/>
            <person name="Wendel J.F."/>
        </authorList>
    </citation>
    <scope>NUCLEOTIDE SEQUENCE [LARGE SCALE GENOMIC DNA]</scope>
    <source>
        <strain evidence="1">6</strain>
        <tissue evidence="1">Leaf</tissue>
    </source>
</reference>
<comment type="caution">
    <text evidence="1">The sequence shown here is derived from an EMBL/GenBank/DDBJ whole genome shotgun (WGS) entry which is preliminary data.</text>
</comment>
<dbReference type="Proteomes" id="UP000593575">
    <property type="component" value="Unassembled WGS sequence"/>
</dbReference>
<evidence type="ECO:0000313" key="2">
    <source>
        <dbReference type="Proteomes" id="UP000593575"/>
    </source>
</evidence>
<dbReference type="AlphaFoldDB" id="A0A7J9J6F6"/>
<dbReference type="EMBL" id="JABFAE010000006">
    <property type="protein sequence ID" value="MBA0829982.1"/>
    <property type="molecule type" value="Genomic_DNA"/>
</dbReference>